<dbReference type="InterPro" id="IPR036691">
    <property type="entry name" value="Endo/exonu/phosph_ase_sf"/>
</dbReference>
<name>A0A815WWX1_9BILA</name>
<organism evidence="2 4">
    <name type="scientific">Rotaria magnacalcarata</name>
    <dbReference type="NCBI Taxonomy" id="392030"/>
    <lineage>
        <taxon>Eukaryota</taxon>
        <taxon>Metazoa</taxon>
        <taxon>Spiralia</taxon>
        <taxon>Gnathifera</taxon>
        <taxon>Rotifera</taxon>
        <taxon>Eurotatoria</taxon>
        <taxon>Bdelloidea</taxon>
        <taxon>Philodinida</taxon>
        <taxon>Philodinidae</taxon>
        <taxon>Rotaria</taxon>
    </lineage>
</organism>
<dbReference type="EMBL" id="CAJNOV010014462">
    <property type="protein sequence ID" value="CAF1549972.1"/>
    <property type="molecule type" value="Genomic_DNA"/>
</dbReference>
<gene>
    <name evidence="3" type="ORF">BYL167_LOCUS14663</name>
    <name evidence="2" type="ORF">CJN711_LOCUS30334</name>
</gene>
<evidence type="ECO:0000313" key="4">
    <source>
        <dbReference type="Proteomes" id="UP000663855"/>
    </source>
</evidence>
<dbReference type="Proteomes" id="UP000681967">
    <property type="component" value="Unassembled WGS sequence"/>
</dbReference>
<evidence type="ECO:0000313" key="2">
    <source>
        <dbReference type="EMBL" id="CAF1549972.1"/>
    </source>
</evidence>
<dbReference type="Proteomes" id="UP000663855">
    <property type="component" value="Unassembled WGS sequence"/>
</dbReference>
<dbReference type="EMBL" id="CAJOBH010005273">
    <property type="protein sequence ID" value="CAF4018907.1"/>
    <property type="molecule type" value="Genomic_DNA"/>
</dbReference>
<dbReference type="SUPFAM" id="SSF56219">
    <property type="entry name" value="DNase I-like"/>
    <property type="match status" value="1"/>
</dbReference>
<proteinExistence type="predicted"/>
<evidence type="ECO:0000259" key="1">
    <source>
        <dbReference type="Pfam" id="PF14529"/>
    </source>
</evidence>
<dbReference type="GO" id="GO:0003824">
    <property type="term" value="F:catalytic activity"/>
    <property type="evidence" value="ECO:0007669"/>
    <property type="project" value="InterPro"/>
</dbReference>
<sequence length="313" mass="36398">MMNENEVNTSCINGNGENENISRNTFQNNNSNDEHDDAISISNHALYYVVENPFTPLKIICQPKVNQNEVNNLIKSLLAYIEKPFRELNKNYDHPVGFDYWAWGVGAIYFPPHSIPRFQLLSNNINRTFYIFGDYNAKHAEWKYSKNNTSGVQLQNWLESTGNELIISNKATPKRSNAIIDFGITQDASGWISEVLGEGTSDHFPLLIQSPLTIDVMSTFRKTNWKLFNFFLWLINEYWLSVVYNLDEQTLFNHFSSFLSALWDKCSTYEKICHFKPPWPPCLVLLAKSTNTARRKYRRSRSPISYHYNTILH</sequence>
<evidence type="ECO:0000313" key="3">
    <source>
        <dbReference type="EMBL" id="CAF4018907.1"/>
    </source>
</evidence>
<dbReference type="InterPro" id="IPR005135">
    <property type="entry name" value="Endo/exonuclease/phosphatase"/>
</dbReference>
<comment type="caution">
    <text evidence="2">The sequence shown here is derived from an EMBL/GenBank/DDBJ whole genome shotgun (WGS) entry which is preliminary data.</text>
</comment>
<feature type="domain" description="Endonuclease/exonuclease/phosphatase" evidence="1">
    <location>
        <begin position="108"/>
        <end position="206"/>
    </location>
</feature>
<reference evidence="2" key="1">
    <citation type="submission" date="2021-02" db="EMBL/GenBank/DDBJ databases">
        <authorList>
            <person name="Nowell W R."/>
        </authorList>
    </citation>
    <scope>NUCLEOTIDE SEQUENCE</scope>
</reference>
<protein>
    <recommendedName>
        <fullName evidence="1">Endonuclease/exonuclease/phosphatase domain-containing protein</fullName>
    </recommendedName>
</protein>
<dbReference type="Gene3D" id="3.60.10.10">
    <property type="entry name" value="Endonuclease/exonuclease/phosphatase"/>
    <property type="match status" value="1"/>
</dbReference>
<dbReference type="Pfam" id="PF14529">
    <property type="entry name" value="Exo_endo_phos_2"/>
    <property type="match status" value="1"/>
</dbReference>
<accession>A0A815WWX1</accession>
<dbReference type="AlphaFoldDB" id="A0A815WWX1"/>